<evidence type="ECO:0000256" key="2">
    <source>
        <dbReference type="ARBA" id="ARBA00008445"/>
    </source>
</evidence>
<feature type="transmembrane region" description="Helical" evidence="10">
    <location>
        <begin position="51"/>
        <end position="72"/>
    </location>
</feature>
<sequence>MQTLVIVFHVVACLALIFIVLLQRGRGAEMGASFGGSSQTLFGSTGGTTFLGKLTTLAAVGFMLTCLTLAYLSGRPDTASVMEQMPVKEQPPIPEAKPVQPEIPAIPVAPLERSTAEKAPQAADQAASAENRVPEPASSGEPAKKTAGGGQSQ</sequence>
<feature type="region of interest" description="Disordered" evidence="11">
    <location>
        <begin position="82"/>
        <end position="153"/>
    </location>
</feature>
<dbReference type="NCBIfam" id="TIGR00810">
    <property type="entry name" value="secG"/>
    <property type="match status" value="1"/>
</dbReference>
<dbReference type="Proteomes" id="UP000298602">
    <property type="component" value="Chromosome"/>
</dbReference>
<keyword evidence="6 10" id="KW-0653">Protein transport</keyword>
<evidence type="ECO:0000256" key="10">
    <source>
        <dbReference type="RuleBase" id="RU365087"/>
    </source>
</evidence>
<evidence type="ECO:0000256" key="4">
    <source>
        <dbReference type="ARBA" id="ARBA00022475"/>
    </source>
</evidence>
<keyword evidence="4 10" id="KW-1003">Cell membrane</keyword>
<comment type="subcellular location">
    <subcellularLocation>
        <location evidence="1 10">Cell membrane</location>
        <topology evidence="1 10">Multi-pass membrane protein</topology>
    </subcellularLocation>
</comment>
<evidence type="ECO:0000313" key="12">
    <source>
        <dbReference type="EMBL" id="QCQ23062.1"/>
    </source>
</evidence>
<dbReference type="InterPro" id="IPR004692">
    <property type="entry name" value="SecG"/>
</dbReference>
<comment type="similarity">
    <text evidence="2 10">Belongs to the SecG family.</text>
</comment>
<gene>
    <name evidence="12" type="primary">secG</name>
    <name evidence="12" type="ORF">FDQ92_13310</name>
</gene>
<keyword evidence="5 10" id="KW-0812">Transmembrane</keyword>
<feature type="compositionally biased region" description="Low complexity" evidence="11">
    <location>
        <begin position="117"/>
        <end position="130"/>
    </location>
</feature>
<organism evidence="12 13">
    <name type="scientific">Desulfoglaeba alkanexedens ALDC</name>
    <dbReference type="NCBI Taxonomy" id="980445"/>
    <lineage>
        <taxon>Bacteria</taxon>
        <taxon>Pseudomonadati</taxon>
        <taxon>Thermodesulfobacteriota</taxon>
        <taxon>Syntrophobacteria</taxon>
        <taxon>Syntrophobacterales</taxon>
        <taxon>Syntrophobacteraceae</taxon>
        <taxon>Desulfoglaeba</taxon>
    </lineage>
</organism>
<evidence type="ECO:0000256" key="8">
    <source>
        <dbReference type="ARBA" id="ARBA00023010"/>
    </source>
</evidence>
<evidence type="ECO:0000256" key="11">
    <source>
        <dbReference type="SAM" id="MobiDB-lite"/>
    </source>
</evidence>
<dbReference type="GO" id="GO:0065002">
    <property type="term" value="P:intracellular protein transmembrane transport"/>
    <property type="evidence" value="ECO:0007669"/>
    <property type="project" value="TreeGrafter"/>
</dbReference>
<dbReference type="GO" id="GO:0043952">
    <property type="term" value="P:protein transport by the Sec complex"/>
    <property type="evidence" value="ECO:0007669"/>
    <property type="project" value="TreeGrafter"/>
</dbReference>
<dbReference type="GO" id="GO:0009306">
    <property type="term" value="P:protein secretion"/>
    <property type="evidence" value="ECO:0007669"/>
    <property type="project" value="UniProtKB-UniRule"/>
</dbReference>
<dbReference type="GO" id="GO:0005886">
    <property type="term" value="C:plasma membrane"/>
    <property type="evidence" value="ECO:0007669"/>
    <property type="project" value="UniProtKB-SubCell"/>
</dbReference>
<evidence type="ECO:0000256" key="3">
    <source>
        <dbReference type="ARBA" id="ARBA00022448"/>
    </source>
</evidence>
<keyword evidence="7 10" id="KW-1133">Transmembrane helix</keyword>
<keyword evidence="3 10" id="KW-0813">Transport</keyword>
<dbReference type="GO" id="GO:0015450">
    <property type="term" value="F:protein-transporting ATPase activity"/>
    <property type="evidence" value="ECO:0007669"/>
    <property type="project" value="UniProtKB-UniRule"/>
</dbReference>
<reference evidence="12 13" key="2">
    <citation type="submission" date="2019-05" db="EMBL/GenBank/DDBJ databases">
        <authorList>
            <person name="Suflita J.M."/>
            <person name="Marks C.R."/>
        </authorList>
    </citation>
    <scope>NUCLEOTIDE SEQUENCE [LARGE SCALE GENOMIC DNA]</scope>
    <source>
        <strain evidence="12 13">ALDC</strain>
    </source>
</reference>
<reference evidence="12 13" key="1">
    <citation type="submission" date="2019-05" db="EMBL/GenBank/DDBJ databases">
        <title>The Complete Genome Sequence of the n-alkane-degrading Desulfoglaeba alkanexedens ALDC reveals multiple alkylsuccinate synthase gene clusters.</title>
        <authorList>
            <person name="Callaghan A.V."/>
            <person name="Davidova I.A."/>
            <person name="Duncan K.E."/>
            <person name="Morris B."/>
            <person name="McInerney M.J."/>
        </authorList>
    </citation>
    <scope>NUCLEOTIDE SEQUENCE [LARGE SCALE GENOMIC DNA]</scope>
    <source>
        <strain evidence="12 13">ALDC</strain>
    </source>
</reference>
<dbReference type="PANTHER" id="PTHR34182:SF1">
    <property type="entry name" value="PROTEIN-EXPORT MEMBRANE PROTEIN SECG"/>
    <property type="match status" value="1"/>
</dbReference>
<evidence type="ECO:0000256" key="6">
    <source>
        <dbReference type="ARBA" id="ARBA00022927"/>
    </source>
</evidence>
<evidence type="ECO:0000313" key="13">
    <source>
        <dbReference type="Proteomes" id="UP000298602"/>
    </source>
</evidence>
<evidence type="ECO:0000256" key="9">
    <source>
        <dbReference type="ARBA" id="ARBA00023136"/>
    </source>
</evidence>
<dbReference type="KEGG" id="dax:FDQ92_13310"/>
<keyword evidence="13" id="KW-1185">Reference proteome</keyword>
<name>A0A4P8L8V6_9BACT</name>
<dbReference type="PRINTS" id="PR01651">
    <property type="entry name" value="SECGEXPORT"/>
</dbReference>
<evidence type="ECO:0000256" key="5">
    <source>
        <dbReference type="ARBA" id="ARBA00022692"/>
    </source>
</evidence>
<dbReference type="Pfam" id="PF03840">
    <property type="entry name" value="SecG"/>
    <property type="match status" value="1"/>
</dbReference>
<keyword evidence="8 10" id="KW-0811">Translocation</keyword>
<proteinExistence type="inferred from homology"/>
<dbReference type="EMBL" id="CP040098">
    <property type="protein sequence ID" value="QCQ23062.1"/>
    <property type="molecule type" value="Genomic_DNA"/>
</dbReference>
<evidence type="ECO:0000256" key="7">
    <source>
        <dbReference type="ARBA" id="ARBA00022989"/>
    </source>
</evidence>
<comment type="function">
    <text evidence="10">Involved in protein export. Participates in an early event of protein translocation.</text>
</comment>
<evidence type="ECO:0000256" key="1">
    <source>
        <dbReference type="ARBA" id="ARBA00004651"/>
    </source>
</evidence>
<accession>A0A4P8L8V6</accession>
<dbReference type="AlphaFoldDB" id="A0A4P8L8V6"/>
<dbReference type="RefSeq" id="WP_137425342.1">
    <property type="nucleotide sequence ID" value="NZ_CP040098.1"/>
</dbReference>
<dbReference type="PANTHER" id="PTHR34182">
    <property type="entry name" value="PROTEIN-EXPORT MEMBRANE PROTEIN SECG"/>
    <property type="match status" value="1"/>
</dbReference>
<comment type="caution">
    <text evidence="10">Lacks conserved residue(s) required for the propagation of feature annotation.</text>
</comment>
<dbReference type="OrthoDB" id="121323at2"/>
<protein>
    <recommendedName>
        <fullName evidence="10">Protein-export membrane protein SecG</fullName>
    </recommendedName>
</protein>
<keyword evidence="9 10" id="KW-0472">Membrane</keyword>